<dbReference type="SUPFAM" id="SSF48371">
    <property type="entry name" value="ARM repeat"/>
    <property type="match status" value="1"/>
</dbReference>
<dbReference type="EMBL" id="CP011509">
    <property type="protein sequence ID" value="AKJ06470.1"/>
    <property type="molecule type" value="Genomic_DNA"/>
</dbReference>
<accession>A0AAC8QG19</accession>
<dbReference type="Gene3D" id="1.25.10.10">
    <property type="entry name" value="Leucine-rich Repeat Variant"/>
    <property type="match status" value="1"/>
</dbReference>
<reference evidence="1 2" key="1">
    <citation type="submission" date="2015-05" db="EMBL/GenBank/DDBJ databases">
        <title>Genome assembly of Archangium gephyra DSM 2261.</title>
        <authorList>
            <person name="Sharma G."/>
            <person name="Subramanian S."/>
        </authorList>
    </citation>
    <scope>NUCLEOTIDE SEQUENCE [LARGE SCALE GENOMIC DNA]</scope>
    <source>
        <strain evidence="1 2">DSM 2261</strain>
    </source>
</reference>
<dbReference type="RefSeq" id="WP_047859756.1">
    <property type="nucleotide sequence ID" value="NZ_CP011509.1"/>
</dbReference>
<name>A0AAC8QG19_9BACT</name>
<protein>
    <recommendedName>
        <fullName evidence="3">TIGR02270 family protein</fullName>
    </recommendedName>
</protein>
<dbReference type="InterPro" id="IPR011989">
    <property type="entry name" value="ARM-like"/>
</dbReference>
<dbReference type="AlphaFoldDB" id="A0AAC8QG19"/>
<sequence>MSHTLMDVLEEHLDEAAFLWLQWERGLVAPHYVLNEMDGLEERLLAHVDGLVLGGAPAAEKLLIPALEAQEDVERVTAAAYTLLGAEHPSGAEAVRAALESASPEVLPAFRRALELRGFEAPLPSWLVTLLKQDEPAQRALALDVLASHGVDPGPVLPDLLRHEDPHVAAAALRAAARLRSPLERQVLQAGLTSPEPALRDAAITAGLLKGHRAAWTACQAAVDSKAPEPRLPALLLALSGDARELERLKRLLEEPRHRPDALWALGFSGQPAAAELCLPWMEDDAVSHLAAEAFCAITGLSLEGSLAVPPTEEDSLPPLEEETLDVDLTPQPEDDLPRPAAAEVLAWWKEARKNFELDRRYLRGKPFGTEALVESLVTAPMRRRHALALDLALRSRGELRVPTRAFTPSQRKALEAVRTAVPSALSRAFTDGLHSS</sequence>
<dbReference type="InterPro" id="IPR016024">
    <property type="entry name" value="ARM-type_fold"/>
</dbReference>
<evidence type="ECO:0000313" key="2">
    <source>
        <dbReference type="Proteomes" id="UP000035579"/>
    </source>
</evidence>
<evidence type="ECO:0008006" key="3">
    <source>
        <dbReference type="Google" id="ProtNLM"/>
    </source>
</evidence>
<dbReference type="NCBIfam" id="TIGR02270">
    <property type="entry name" value="TIGR02270 family protein"/>
    <property type="match status" value="1"/>
</dbReference>
<evidence type="ECO:0000313" key="1">
    <source>
        <dbReference type="EMBL" id="AKJ06470.1"/>
    </source>
</evidence>
<dbReference type="Proteomes" id="UP000035579">
    <property type="component" value="Chromosome"/>
</dbReference>
<dbReference type="KEGG" id="age:AA314_08096"/>
<proteinExistence type="predicted"/>
<gene>
    <name evidence="1" type="ORF">AA314_08096</name>
</gene>
<dbReference type="Pfam" id="PF13646">
    <property type="entry name" value="HEAT_2"/>
    <property type="match status" value="1"/>
</dbReference>
<organism evidence="1 2">
    <name type="scientific">Archangium gephyra</name>
    <dbReference type="NCBI Taxonomy" id="48"/>
    <lineage>
        <taxon>Bacteria</taxon>
        <taxon>Pseudomonadati</taxon>
        <taxon>Myxococcota</taxon>
        <taxon>Myxococcia</taxon>
        <taxon>Myxococcales</taxon>
        <taxon>Cystobacterineae</taxon>
        <taxon>Archangiaceae</taxon>
        <taxon>Archangium</taxon>
    </lineage>
</organism>
<dbReference type="InterPro" id="IPR011959">
    <property type="entry name" value="CHP02270"/>
</dbReference>